<organism evidence="2">
    <name type="scientific">Streptomyces sp. NBC_00093</name>
    <dbReference type="NCBI Taxonomy" id="2975649"/>
    <lineage>
        <taxon>Bacteria</taxon>
        <taxon>Bacillati</taxon>
        <taxon>Actinomycetota</taxon>
        <taxon>Actinomycetes</taxon>
        <taxon>Kitasatosporales</taxon>
        <taxon>Streptomycetaceae</taxon>
        <taxon>Streptomyces</taxon>
    </lineage>
</organism>
<reference evidence="2" key="1">
    <citation type="submission" date="2022-10" db="EMBL/GenBank/DDBJ databases">
        <title>The complete genomes of actinobacterial strains from the NBC collection.</title>
        <authorList>
            <person name="Joergensen T.S."/>
            <person name="Alvarez Arevalo M."/>
            <person name="Sterndorff E.B."/>
            <person name="Faurdal D."/>
            <person name="Vuksanovic O."/>
            <person name="Mourched A.-S."/>
            <person name="Charusanti P."/>
            <person name="Shaw S."/>
            <person name="Blin K."/>
            <person name="Weber T."/>
        </authorList>
    </citation>
    <scope>NUCLEOTIDE SEQUENCE</scope>
    <source>
        <strain evidence="2">NBC_00093</strain>
    </source>
</reference>
<evidence type="ECO:0008006" key="3">
    <source>
        <dbReference type="Google" id="ProtNLM"/>
    </source>
</evidence>
<feature type="chain" id="PRO_5043457482" description="Nuclear transport factor 2 family protein" evidence="1">
    <location>
        <begin position="21"/>
        <end position="167"/>
    </location>
</feature>
<protein>
    <recommendedName>
        <fullName evidence="3">Nuclear transport factor 2 family protein</fullName>
    </recommendedName>
</protein>
<name>A0AAU2AGB2_9ACTN</name>
<dbReference type="EMBL" id="CP108222">
    <property type="protein sequence ID" value="WTT22553.1"/>
    <property type="molecule type" value="Genomic_DNA"/>
</dbReference>
<dbReference type="Gene3D" id="3.10.450.50">
    <property type="match status" value="1"/>
</dbReference>
<feature type="signal peptide" evidence="1">
    <location>
        <begin position="1"/>
        <end position="20"/>
    </location>
</feature>
<dbReference type="AlphaFoldDB" id="A0AAU2AGB2"/>
<sequence length="167" mass="18155">MRTTRALHRVALAGAVRALAATPHSASSTVTRVDATDTAATVAPAREGSPRSAVDRVADFYGAYIDVLYDSGRTTVADALRGHYLTARLRTDLARWEKEHRTDGMLRAKGVPVAWEVGYNDSGMGHCWTRVTLTWEDHVGRSHRTHLMVQSDLATGLISGVRTDGQA</sequence>
<evidence type="ECO:0000313" key="2">
    <source>
        <dbReference type="EMBL" id="WTT22553.1"/>
    </source>
</evidence>
<gene>
    <name evidence="2" type="ORF">OHA22_46970</name>
</gene>
<accession>A0AAU2AGB2</accession>
<evidence type="ECO:0000256" key="1">
    <source>
        <dbReference type="SAM" id="SignalP"/>
    </source>
</evidence>
<keyword evidence="1" id="KW-0732">Signal</keyword>
<proteinExistence type="predicted"/>